<accession>A0ABQ0G2M2</accession>
<dbReference type="RefSeq" id="XP_070913751.1">
    <property type="nucleotide sequence ID" value="XM_071057650.1"/>
</dbReference>
<keyword evidence="1 5" id="KW-0805">Transcription regulation</keyword>
<evidence type="ECO:0000256" key="1">
    <source>
        <dbReference type="ARBA" id="ARBA00023015"/>
    </source>
</evidence>
<reference evidence="7 8" key="1">
    <citation type="submission" date="2024-09" db="EMBL/GenBank/DDBJ databases">
        <title>Itraconazole resistance in Madurella fahalii resulting from another homologue of gene encoding cytochrome P450 14-alpha sterol demethylase (CYP51).</title>
        <authorList>
            <person name="Yoshioka I."/>
            <person name="Fahal A.H."/>
            <person name="Kaneko S."/>
            <person name="Yaguchi T."/>
        </authorList>
    </citation>
    <scope>NUCLEOTIDE SEQUENCE [LARGE SCALE GENOMIC DNA]</scope>
    <source>
        <strain evidence="7 8">IFM 68171</strain>
    </source>
</reference>
<comment type="caution">
    <text evidence="7">The sequence shown here is derived from an EMBL/GenBank/DDBJ whole genome shotgun (WGS) entry which is preliminary data.</text>
</comment>
<evidence type="ECO:0000313" key="8">
    <source>
        <dbReference type="Proteomes" id="UP001628179"/>
    </source>
</evidence>
<dbReference type="EMBL" id="BAAFSV010000001">
    <property type="protein sequence ID" value="GAB1312018.1"/>
    <property type="molecule type" value="Genomic_DNA"/>
</dbReference>
<sequence length="314" mass="35057">MSGINHIIQTFEGLGEDDRETTMKALATMMRVESQPQPAKRRVNGFMGFRAYYSSLFARLTQKERSPIITMLWKHDPFHKEWDFLCAVYSAIREDLADQKIPLQIWIQFAIRPLGVIVRESYLAALGWQLVQLEDGTHTLERTVNGVVQSHLQPMNGLGLFMSCLNDGLPVPSPLPIIAKLSDLANDVICINMQAAGGSGLTQSTNSMDGFRQLARTNPQLAMAAIFQVPEGHPMIAQGIDLHHVPNELPAPETFVNPRDFILPQQDVELDEMLEKIFQSEAAAMQAAANRPMGMDPNYFTIDPLPEQSEPGFN</sequence>
<dbReference type="InterPro" id="IPR006856">
    <property type="entry name" value="MATalpha_HMGbox"/>
</dbReference>
<keyword evidence="4 5" id="KW-0539">Nucleus</keyword>
<protein>
    <submittedName>
        <fullName evidence="7">Synaptic functional regulator fmr1</fullName>
    </submittedName>
</protein>
<feature type="domain" description="Alpha box" evidence="6">
    <location>
        <begin position="38"/>
        <end position="93"/>
    </location>
</feature>
<dbReference type="GeneID" id="98172973"/>
<evidence type="ECO:0000256" key="2">
    <source>
        <dbReference type="ARBA" id="ARBA00023125"/>
    </source>
</evidence>
<evidence type="ECO:0000259" key="6">
    <source>
        <dbReference type="PROSITE" id="PS51325"/>
    </source>
</evidence>
<gene>
    <name evidence="7" type="primary">FMR1</name>
    <name evidence="7" type="ORF">MFIFM68171_02228</name>
</gene>
<comment type="similarity">
    <text evidence="5">Belongs to the MATALPHA1 family.</text>
</comment>
<evidence type="ECO:0000313" key="7">
    <source>
        <dbReference type="EMBL" id="GAB1312018.1"/>
    </source>
</evidence>
<name>A0ABQ0G2M2_9PEZI</name>
<proteinExistence type="inferred from homology"/>
<organism evidence="7 8">
    <name type="scientific">Madurella fahalii</name>
    <dbReference type="NCBI Taxonomy" id="1157608"/>
    <lineage>
        <taxon>Eukaryota</taxon>
        <taxon>Fungi</taxon>
        <taxon>Dikarya</taxon>
        <taxon>Ascomycota</taxon>
        <taxon>Pezizomycotina</taxon>
        <taxon>Sordariomycetes</taxon>
        <taxon>Sordariomycetidae</taxon>
        <taxon>Sordariales</taxon>
        <taxon>Sordariales incertae sedis</taxon>
        <taxon>Madurella</taxon>
    </lineage>
</organism>
<keyword evidence="3 5" id="KW-0804">Transcription</keyword>
<evidence type="ECO:0000256" key="3">
    <source>
        <dbReference type="ARBA" id="ARBA00023163"/>
    </source>
</evidence>
<evidence type="ECO:0000256" key="5">
    <source>
        <dbReference type="RuleBase" id="RU003516"/>
    </source>
</evidence>
<keyword evidence="2 5" id="KW-0238">DNA-binding</keyword>
<keyword evidence="8" id="KW-1185">Reference proteome</keyword>
<comment type="subcellular location">
    <subcellularLocation>
        <location evidence="5">Nucleus</location>
    </subcellularLocation>
</comment>
<dbReference type="PROSITE" id="PS51325">
    <property type="entry name" value="ALPHA_BOX"/>
    <property type="match status" value="1"/>
</dbReference>
<evidence type="ECO:0000256" key="4">
    <source>
        <dbReference type="ARBA" id="ARBA00023242"/>
    </source>
</evidence>
<dbReference type="Pfam" id="PF04769">
    <property type="entry name" value="MATalpha_HMGbox"/>
    <property type="match status" value="1"/>
</dbReference>
<dbReference type="Proteomes" id="UP001628179">
    <property type="component" value="Unassembled WGS sequence"/>
</dbReference>